<feature type="compositionally biased region" description="Gly residues" evidence="1">
    <location>
        <begin position="22"/>
        <end position="34"/>
    </location>
</feature>
<feature type="non-terminal residue" evidence="2">
    <location>
        <position position="171"/>
    </location>
</feature>
<accession>A0A9W7G0M4</accession>
<evidence type="ECO:0000313" key="2">
    <source>
        <dbReference type="EMBL" id="GMI27576.1"/>
    </source>
</evidence>
<name>A0A9W7G0M4_9STRA</name>
<dbReference type="AlphaFoldDB" id="A0A9W7G0M4"/>
<gene>
    <name evidence="2" type="ORF">TrRE_jg258</name>
</gene>
<organism evidence="2 3">
    <name type="scientific">Triparma retinervis</name>
    <dbReference type="NCBI Taxonomy" id="2557542"/>
    <lineage>
        <taxon>Eukaryota</taxon>
        <taxon>Sar</taxon>
        <taxon>Stramenopiles</taxon>
        <taxon>Ochrophyta</taxon>
        <taxon>Bolidophyceae</taxon>
        <taxon>Parmales</taxon>
        <taxon>Triparmaceae</taxon>
        <taxon>Triparma</taxon>
    </lineage>
</organism>
<reference evidence="2" key="1">
    <citation type="submission" date="2022-07" db="EMBL/GenBank/DDBJ databases">
        <title>Genome analysis of Parmales, a sister group of diatoms, reveals the evolutionary specialization of diatoms from phago-mixotrophs to photoautotrophs.</title>
        <authorList>
            <person name="Ban H."/>
            <person name="Sato S."/>
            <person name="Yoshikawa S."/>
            <person name="Kazumasa Y."/>
            <person name="Nakamura Y."/>
            <person name="Ichinomiya M."/>
            <person name="Saitoh K."/>
            <person name="Sato N."/>
            <person name="Blanc-Mathieu R."/>
            <person name="Endo H."/>
            <person name="Kuwata A."/>
            <person name="Ogata H."/>
        </authorList>
    </citation>
    <scope>NUCLEOTIDE SEQUENCE</scope>
</reference>
<evidence type="ECO:0000256" key="1">
    <source>
        <dbReference type="SAM" id="MobiDB-lite"/>
    </source>
</evidence>
<dbReference type="OrthoDB" id="6765384at2759"/>
<protein>
    <submittedName>
        <fullName evidence="2">Uncharacterized protein</fullName>
    </submittedName>
</protein>
<proteinExistence type="predicted"/>
<comment type="caution">
    <text evidence="2">The sequence shown here is derived from an EMBL/GenBank/DDBJ whole genome shotgun (WGS) entry which is preliminary data.</text>
</comment>
<sequence length="171" mass="19080">MAIKSKRTLNTLAQEMREETTVGGGNSTGPGSGGHNRLSQELRDLIVGSVEGLGVASSHYQSVEANNEKMHIIDGQYSMLDCYVKYYLQHEQESLASMGGTETACMYIPGYTKDDELKPDGFVPPKVNYQAFCRVLNEYNFSFEKPRSDCCGKCDRLYLEIRQRSADARNA</sequence>
<dbReference type="Proteomes" id="UP001165082">
    <property type="component" value="Unassembled WGS sequence"/>
</dbReference>
<dbReference type="EMBL" id="BRXZ01008527">
    <property type="protein sequence ID" value="GMI27576.1"/>
    <property type="molecule type" value="Genomic_DNA"/>
</dbReference>
<feature type="region of interest" description="Disordered" evidence="1">
    <location>
        <begin position="17"/>
        <end position="37"/>
    </location>
</feature>
<keyword evidence="3" id="KW-1185">Reference proteome</keyword>
<evidence type="ECO:0000313" key="3">
    <source>
        <dbReference type="Proteomes" id="UP001165082"/>
    </source>
</evidence>